<dbReference type="InterPro" id="IPR014047">
    <property type="entry name" value="Chr_Tranpt_l_chain"/>
</dbReference>
<evidence type="ECO:0000256" key="6">
    <source>
        <dbReference type="ARBA" id="ARBA00023136"/>
    </source>
</evidence>
<keyword evidence="9" id="KW-1185">Reference proteome</keyword>
<dbReference type="PIRSF" id="PIRSF004810">
    <property type="entry name" value="ChrA"/>
    <property type="match status" value="1"/>
</dbReference>
<comment type="subcellular location">
    <subcellularLocation>
        <location evidence="1">Cell membrane</location>
        <topology evidence="1">Multi-pass membrane protein</topology>
    </subcellularLocation>
</comment>
<dbReference type="AlphaFoldDB" id="A0A7I9VIF8"/>
<feature type="transmembrane region" description="Helical" evidence="7">
    <location>
        <begin position="226"/>
        <end position="252"/>
    </location>
</feature>
<comment type="caution">
    <text evidence="8">The sequence shown here is derived from an EMBL/GenBank/DDBJ whole genome shotgun (WGS) entry which is preliminary data.</text>
</comment>
<gene>
    <name evidence="8" type="primary">chrA</name>
    <name evidence="8" type="ORF">AMYX_07800</name>
</gene>
<keyword evidence="4 7" id="KW-0812">Transmembrane</keyword>
<feature type="transmembrane region" description="Helical" evidence="7">
    <location>
        <begin position="393"/>
        <end position="412"/>
    </location>
</feature>
<evidence type="ECO:0000256" key="5">
    <source>
        <dbReference type="ARBA" id="ARBA00022989"/>
    </source>
</evidence>
<dbReference type="GO" id="GO:0005886">
    <property type="term" value="C:plasma membrane"/>
    <property type="evidence" value="ECO:0007669"/>
    <property type="project" value="UniProtKB-SubCell"/>
</dbReference>
<evidence type="ECO:0000256" key="7">
    <source>
        <dbReference type="SAM" id="Phobius"/>
    </source>
</evidence>
<comment type="similarity">
    <text evidence="2">Belongs to the chromate ion transporter (CHR) (TC 2.A.51) family.</text>
</comment>
<dbReference type="InterPro" id="IPR003370">
    <property type="entry name" value="Chromate_transpt"/>
</dbReference>
<keyword evidence="6 7" id="KW-0472">Membrane</keyword>
<organism evidence="8 9">
    <name type="scientific">Anaeromyxobacter diazotrophicus</name>
    <dbReference type="NCBI Taxonomy" id="2590199"/>
    <lineage>
        <taxon>Bacteria</taxon>
        <taxon>Pseudomonadati</taxon>
        <taxon>Myxococcota</taxon>
        <taxon>Myxococcia</taxon>
        <taxon>Myxococcales</taxon>
        <taxon>Cystobacterineae</taxon>
        <taxon>Anaeromyxobacteraceae</taxon>
        <taxon>Anaeromyxobacter</taxon>
    </lineage>
</organism>
<dbReference type="PANTHER" id="PTHR43663">
    <property type="entry name" value="CHROMATE TRANSPORT PROTEIN-RELATED"/>
    <property type="match status" value="1"/>
</dbReference>
<dbReference type="Pfam" id="PF02417">
    <property type="entry name" value="Chromate_transp"/>
    <property type="match status" value="2"/>
</dbReference>
<evidence type="ECO:0000313" key="8">
    <source>
        <dbReference type="EMBL" id="GEJ56039.1"/>
    </source>
</evidence>
<dbReference type="Proteomes" id="UP000503640">
    <property type="component" value="Unassembled WGS sequence"/>
</dbReference>
<keyword evidence="3" id="KW-1003">Cell membrane</keyword>
<evidence type="ECO:0000256" key="2">
    <source>
        <dbReference type="ARBA" id="ARBA00005262"/>
    </source>
</evidence>
<keyword evidence="5 7" id="KW-1133">Transmembrane helix</keyword>
<evidence type="ECO:0000256" key="3">
    <source>
        <dbReference type="ARBA" id="ARBA00022475"/>
    </source>
</evidence>
<accession>A0A7I9VIF8</accession>
<protein>
    <submittedName>
        <fullName evidence="8">Chromate resistance transporter</fullName>
    </submittedName>
</protein>
<proteinExistence type="inferred from homology"/>
<feature type="transmembrane region" description="Helical" evidence="7">
    <location>
        <begin position="314"/>
        <end position="338"/>
    </location>
</feature>
<dbReference type="NCBIfam" id="TIGR00937">
    <property type="entry name" value="2A51"/>
    <property type="match status" value="1"/>
</dbReference>
<feature type="transmembrane region" description="Helical" evidence="7">
    <location>
        <begin position="157"/>
        <end position="190"/>
    </location>
</feature>
<evidence type="ECO:0000256" key="4">
    <source>
        <dbReference type="ARBA" id="ARBA00022692"/>
    </source>
</evidence>
<dbReference type="GO" id="GO:0015109">
    <property type="term" value="F:chromate transmembrane transporter activity"/>
    <property type="evidence" value="ECO:0007669"/>
    <property type="project" value="InterPro"/>
</dbReference>
<name>A0A7I9VIF8_9BACT</name>
<dbReference type="InterPro" id="IPR052518">
    <property type="entry name" value="CHR_Transporter"/>
</dbReference>
<feature type="transmembrane region" description="Helical" evidence="7">
    <location>
        <begin position="92"/>
        <end position="113"/>
    </location>
</feature>
<dbReference type="PANTHER" id="PTHR43663:SF1">
    <property type="entry name" value="CHROMATE TRANSPORTER"/>
    <property type="match status" value="1"/>
</dbReference>
<evidence type="ECO:0000313" key="9">
    <source>
        <dbReference type="Proteomes" id="UP000503640"/>
    </source>
</evidence>
<evidence type="ECO:0000256" key="1">
    <source>
        <dbReference type="ARBA" id="ARBA00004651"/>
    </source>
</evidence>
<feature type="transmembrane region" description="Helical" evidence="7">
    <location>
        <begin position="24"/>
        <end position="43"/>
    </location>
</feature>
<dbReference type="EMBL" id="BJTG01000002">
    <property type="protein sequence ID" value="GEJ56039.1"/>
    <property type="molecule type" value="Genomic_DNA"/>
</dbReference>
<feature type="transmembrane region" description="Helical" evidence="7">
    <location>
        <begin position="350"/>
        <end position="373"/>
    </location>
</feature>
<feature type="transmembrane region" description="Helical" evidence="7">
    <location>
        <begin position="125"/>
        <end position="145"/>
    </location>
</feature>
<reference evidence="9" key="1">
    <citation type="journal article" date="2020" name="Appl. Environ. Microbiol.">
        <title>Diazotrophic Anaeromyxobacter Isolates from Soils.</title>
        <authorList>
            <person name="Masuda Y."/>
            <person name="Yamanaka H."/>
            <person name="Xu Z.X."/>
            <person name="Shiratori Y."/>
            <person name="Aono T."/>
            <person name="Amachi S."/>
            <person name="Senoo K."/>
            <person name="Itoh H."/>
        </authorList>
    </citation>
    <scope>NUCLEOTIDE SEQUENCE [LARGE SCALE GENOMIC DNA]</scope>
    <source>
        <strain evidence="9">R267</strain>
    </source>
</reference>
<sequence length="413" mass="41680">MPGTTWAERVKARPQPSVPDLVRFGLWTGLVGFGGGLSVLSTLRDGAVQRRGWVTAREFDNTATVAQMLPGGAAANALALLGLRFFGAAGAFAGYAAFILPGFLATVALAVLYGSAGSTEHAAALFGGFSAAVVGIIGAITLQMVSSSVGRFWQMGIAAMSLALSLAGGASSGEIALVGIGAGLVLDLGTKRARLARSRRGGRREVALPDEGDPFPKSDRGTLQAVAVPALAAALLTYFAGGTLVSLALLFLRTGLGAYGGGFAIVPHLKATLVGSGALTDREFADAVAIGKITPGPVLLVATFIGYVKSGLAGAVVSTAAIFAAPFVLTVALGRWLARYRSRRVVRAALRGLTPAVVGTIAAAAITLAGGLHGTGEIAIAAAVGLTLSRFRVNPTIMLALGGLANVLAARLH</sequence>